<evidence type="ECO:0000313" key="6">
    <source>
        <dbReference type="Proteomes" id="UP001589896"/>
    </source>
</evidence>
<dbReference type="InterPro" id="IPR043128">
    <property type="entry name" value="Rev_trsase/Diguanyl_cyclase"/>
</dbReference>
<feature type="domain" description="GGDEF" evidence="4">
    <location>
        <begin position="374"/>
        <end position="508"/>
    </location>
</feature>
<dbReference type="PANTHER" id="PTHR45138">
    <property type="entry name" value="REGULATORY COMPONENTS OF SENSORY TRANSDUCTION SYSTEM"/>
    <property type="match status" value="1"/>
</dbReference>
<dbReference type="RefSeq" id="WP_386670039.1">
    <property type="nucleotide sequence ID" value="NZ_JBHLTG010000003.1"/>
</dbReference>
<protein>
    <recommendedName>
        <fullName evidence="1">diguanylate cyclase</fullName>
        <ecNumber evidence="1">2.7.7.65</ecNumber>
    </recommendedName>
</protein>
<dbReference type="Proteomes" id="UP001589896">
    <property type="component" value="Unassembled WGS sequence"/>
</dbReference>
<evidence type="ECO:0000256" key="3">
    <source>
        <dbReference type="SAM" id="Phobius"/>
    </source>
</evidence>
<evidence type="ECO:0000313" key="5">
    <source>
        <dbReference type="EMBL" id="MFC0679358.1"/>
    </source>
</evidence>
<dbReference type="InterPro" id="IPR007894">
    <property type="entry name" value="MASE2"/>
</dbReference>
<dbReference type="InterPro" id="IPR050469">
    <property type="entry name" value="Diguanylate_Cyclase"/>
</dbReference>
<dbReference type="CDD" id="cd01949">
    <property type="entry name" value="GGDEF"/>
    <property type="match status" value="1"/>
</dbReference>
<dbReference type="PANTHER" id="PTHR45138:SF9">
    <property type="entry name" value="DIGUANYLATE CYCLASE DGCM-RELATED"/>
    <property type="match status" value="1"/>
</dbReference>
<feature type="transmembrane region" description="Helical" evidence="3">
    <location>
        <begin position="79"/>
        <end position="103"/>
    </location>
</feature>
<organism evidence="5 6">
    <name type="scientific">Lysobacter korlensis</name>
    <dbReference type="NCBI Taxonomy" id="553636"/>
    <lineage>
        <taxon>Bacteria</taxon>
        <taxon>Pseudomonadati</taxon>
        <taxon>Pseudomonadota</taxon>
        <taxon>Gammaproteobacteria</taxon>
        <taxon>Lysobacterales</taxon>
        <taxon>Lysobacteraceae</taxon>
        <taxon>Lysobacter</taxon>
    </lineage>
</organism>
<reference evidence="5 6" key="1">
    <citation type="submission" date="2024-09" db="EMBL/GenBank/DDBJ databases">
        <authorList>
            <person name="Sun Q."/>
            <person name="Mori K."/>
        </authorList>
    </citation>
    <scope>NUCLEOTIDE SEQUENCE [LARGE SCALE GENOMIC DNA]</scope>
    <source>
        <strain evidence="5 6">KCTC 23076</strain>
    </source>
</reference>
<dbReference type="EC" id="2.7.7.65" evidence="1"/>
<evidence type="ECO:0000256" key="1">
    <source>
        <dbReference type="ARBA" id="ARBA00012528"/>
    </source>
</evidence>
<keyword evidence="6" id="KW-1185">Reference proteome</keyword>
<accession>A0ABV6RTW5</accession>
<feature type="transmembrane region" description="Helical" evidence="3">
    <location>
        <begin position="42"/>
        <end position="59"/>
    </location>
</feature>
<comment type="caution">
    <text evidence="5">The sequence shown here is derived from an EMBL/GenBank/DDBJ whole genome shotgun (WGS) entry which is preliminary data.</text>
</comment>
<sequence length="508" mass="54873">MKLPAPHRLAQIYYFPRTAGFALAFAASAVLFYERAISAAQLAYAAGVFLLYPQLVHLWSCLAADKKAAALRGLLIDAFVLATFVATIGFNLGLGFCLATAVCMNNTVYFGTRGLARSAAMFAGGCAVAVGLIGLRFEPLPSGLGTYLGLLTLFVYLMMVASVFYAQNRLLMRAKHEVDRKGLLFQGLAEAGMAMANADGWDELVAGWLQHLQPLLPEGAGRGVIVRSSQRPGLTYHVTFEGMDEAEQARVLKLTAKIVSAQLISHVATSGYRAAGAAGSSNPAPDYDFHRIPVDAGLLEAVFVLRRDHRVTEVERGVVTLFLQQLGAALSNYGLTQRLTELANTDGLTGLANRARLDERLTQVIDLKRRQPGADFCLAVVDINGLKRANDVYGHEAGDRLIMAAADALRTTCRATDLVARMGGDEFIVLCPATTAEEAGHFLRRLAETVRTTTVNCHSGDGVALELPLRFSIGIADSRETDPAAVMKLADRRMYEDKAAYYASHPRD</sequence>
<dbReference type="GO" id="GO:0052621">
    <property type="term" value="F:diguanylate cyclase activity"/>
    <property type="evidence" value="ECO:0007669"/>
    <property type="project" value="UniProtKB-EC"/>
</dbReference>
<dbReference type="Gene3D" id="3.30.70.270">
    <property type="match status" value="1"/>
</dbReference>
<dbReference type="Pfam" id="PF05230">
    <property type="entry name" value="MASE2"/>
    <property type="match status" value="1"/>
</dbReference>
<keyword evidence="3" id="KW-1133">Transmembrane helix</keyword>
<evidence type="ECO:0000256" key="2">
    <source>
        <dbReference type="ARBA" id="ARBA00034247"/>
    </source>
</evidence>
<keyword evidence="5" id="KW-0548">Nucleotidyltransferase</keyword>
<name>A0ABV6RTW5_9GAMM</name>
<feature type="transmembrane region" description="Helical" evidence="3">
    <location>
        <begin position="12"/>
        <end position="33"/>
    </location>
</feature>
<feature type="transmembrane region" description="Helical" evidence="3">
    <location>
        <begin position="115"/>
        <end position="135"/>
    </location>
</feature>
<dbReference type="SMART" id="SM00267">
    <property type="entry name" value="GGDEF"/>
    <property type="match status" value="1"/>
</dbReference>
<evidence type="ECO:0000259" key="4">
    <source>
        <dbReference type="PROSITE" id="PS50887"/>
    </source>
</evidence>
<keyword evidence="3" id="KW-0812">Transmembrane</keyword>
<dbReference type="SUPFAM" id="SSF55073">
    <property type="entry name" value="Nucleotide cyclase"/>
    <property type="match status" value="1"/>
</dbReference>
<dbReference type="NCBIfam" id="TIGR00254">
    <property type="entry name" value="GGDEF"/>
    <property type="match status" value="1"/>
</dbReference>
<dbReference type="InterPro" id="IPR000160">
    <property type="entry name" value="GGDEF_dom"/>
</dbReference>
<keyword evidence="3" id="KW-0472">Membrane</keyword>
<proteinExistence type="predicted"/>
<dbReference type="Pfam" id="PF00990">
    <property type="entry name" value="GGDEF"/>
    <property type="match status" value="1"/>
</dbReference>
<keyword evidence="5" id="KW-0808">Transferase</keyword>
<dbReference type="PROSITE" id="PS50887">
    <property type="entry name" value="GGDEF"/>
    <property type="match status" value="1"/>
</dbReference>
<comment type="catalytic activity">
    <reaction evidence="2">
        <text>2 GTP = 3',3'-c-di-GMP + 2 diphosphate</text>
        <dbReference type="Rhea" id="RHEA:24898"/>
        <dbReference type="ChEBI" id="CHEBI:33019"/>
        <dbReference type="ChEBI" id="CHEBI:37565"/>
        <dbReference type="ChEBI" id="CHEBI:58805"/>
        <dbReference type="EC" id="2.7.7.65"/>
    </reaction>
</comment>
<dbReference type="InterPro" id="IPR029787">
    <property type="entry name" value="Nucleotide_cyclase"/>
</dbReference>
<dbReference type="EMBL" id="JBHLTG010000003">
    <property type="protein sequence ID" value="MFC0679358.1"/>
    <property type="molecule type" value="Genomic_DNA"/>
</dbReference>
<feature type="transmembrane region" description="Helical" evidence="3">
    <location>
        <begin position="147"/>
        <end position="166"/>
    </location>
</feature>
<gene>
    <name evidence="5" type="ORF">ACFFGH_16100</name>
</gene>